<evidence type="ECO:0000313" key="1">
    <source>
        <dbReference type="EMBL" id="GFX90040.1"/>
    </source>
</evidence>
<protein>
    <submittedName>
        <fullName evidence="1">Uncharacterized protein</fullName>
    </submittedName>
</protein>
<comment type="caution">
    <text evidence="1">The sequence shown here is derived from an EMBL/GenBank/DDBJ whole genome shotgun (WGS) entry which is preliminary data.</text>
</comment>
<evidence type="ECO:0000313" key="2">
    <source>
        <dbReference type="Proteomes" id="UP000887159"/>
    </source>
</evidence>
<dbReference type="Proteomes" id="UP000887159">
    <property type="component" value="Unassembled WGS sequence"/>
</dbReference>
<dbReference type="AlphaFoldDB" id="A0A8X6R9L2"/>
<dbReference type="EMBL" id="BMAU01021087">
    <property type="protein sequence ID" value="GFX90040.1"/>
    <property type="molecule type" value="Genomic_DNA"/>
</dbReference>
<keyword evidence="2" id="KW-1185">Reference proteome</keyword>
<organism evidence="1 2">
    <name type="scientific">Trichonephila clavipes</name>
    <name type="common">Golden silk orbweaver</name>
    <name type="synonym">Nephila clavipes</name>
    <dbReference type="NCBI Taxonomy" id="2585209"/>
    <lineage>
        <taxon>Eukaryota</taxon>
        <taxon>Metazoa</taxon>
        <taxon>Ecdysozoa</taxon>
        <taxon>Arthropoda</taxon>
        <taxon>Chelicerata</taxon>
        <taxon>Arachnida</taxon>
        <taxon>Araneae</taxon>
        <taxon>Araneomorphae</taxon>
        <taxon>Entelegynae</taxon>
        <taxon>Araneoidea</taxon>
        <taxon>Nephilidae</taxon>
        <taxon>Trichonephila</taxon>
    </lineage>
</organism>
<gene>
    <name evidence="1" type="ORF">TNCV_887381</name>
</gene>
<accession>A0A8X6R9L2</accession>
<reference evidence="1" key="1">
    <citation type="submission" date="2020-08" db="EMBL/GenBank/DDBJ databases">
        <title>Multicomponent nature underlies the extraordinary mechanical properties of spider dragline silk.</title>
        <authorList>
            <person name="Kono N."/>
            <person name="Nakamura H."/>
            <person name="Mori M."/>
            <person name="Yoshida Y."/>
            <person name="Ohtoshi R."/>
            <person name="Malay A.D."/>
            <person name="Moran D.A.P."/>
            <person name="Tomita M."/>
            <person name="Numata K."/>
            <person name="Arakawa K."/>
        </authorList>
    </citation>
    <scope>NUCLEOTIDE SEQUENCE</scope>
</reference>
<name>A0A8X6R9L2_TRICX</name>
<proteinExistence type="predicted"/>
<sequence length="109" mass="12396">MPVECEPVQDGIEYHGHIVGLGKRSPAQLKVSSIMDFSISRKSSLKRKKEFVTNIIPTPVDDVRDQERIVLLPEIVREKGFYVPLRSEIDSSKKDTQEDRFSVPVGSRE</sequence>